<keyword evidence="9" id="KW-0255">Endonuclease</keyword>
<evidence type="ECO:0000256" key="14">
    <source>
        <dbReference type="ARBA" id="ARBA00022908"/>
    </source>
</evidence>
<keyword evidence="6" id="KW-0540">Nuclease</keyword>
<dbReference type="GO" id="GO:0032196">
    <property type="term" value="P:transposition"/>
    <property type="evidence" value="ECO:0007669"/>
    <property type="project" value="UniProtKB-KW"/>
</dbReference>
<keyword evidence="16" id="KW-0808">Transferase</keyword>
<dbReference type="InterPro" id="IPR039537">
    <property type="entry name" value="Retrotran_Ty1/copia-like"/>
</dbReference>
<feature type="domain" description="Integrase catalytic" evidence="23">
    <location>
        <begin position="320"/>
        <end position="438"/>
    </location>
</feature>
<dbReference type="GO" id="GO:0003887">
    <property type="term" value="F:DNA-directed DNA polymerase activity"/>
    <property type="evidence" value="ECO:0007669"/>
    <property type="project" value="UniProtKB-KW"/>
</dbReference>
<keyword evidence="4" id="KW-0645">Protease</keyword>
<evidence type="ECO:0000256" key="2">
    <source>
        <dbReference type="ARBA" id="ARBA00022578"/>
    </source>
</evidence>
<keyword evidence="15" id="KW-0695">RNA-directed DNA polymerase</keyword>
<organism evidence="24 25">
    <name type="scientific">Golovinomyces cichoracearum</name>
    <dbReference type="NCBI Taxonomy" id="62708"/>
    <lineage>
        <taxon>Eukaryota</taxon>
        <taxon>Fungi</taxon>
        <taxon>Dikarya</taxon>
        <taxon>Ascomycota</taxon>
        <taxon>Pezizomycotina</taxon>
        <taxon>Leotiomycetes</taxon>
        <taxon>Erysiphales</taxon>
        <taxon>Erysiphaceae</taxon>
        <taxon>Golovinomyces</taxon>
    </lineage>
</organism>
<evidence type="ECO:0000256" key="17">
    <source>
        <dbReference type="ARBA" id="ARBA00023113"/>
    </source>
</evidence>
<dbReference type="InterPro" id="IPR036397">
    <property type="entry name" value="RNaseH_sf"/>
</dbReference>
<dbReference type="GO" id="GO:0003677">
    <property type="term" value="F:DNA binding"/>
    <property type="evidence" value="ECO:0007669"/>
    <property type="project" value="UniProtKB-KW"/>
</dbReference>
<dbReference type="PANTHER" id="PTHR42648:SF11">
    <property type="entry name" value="TRANSPOSON TY4-P GAG-POL POLYPROTEIN"/>
    <property type="match status" value="1"/>
</dbReference>
<feature type="non-terminal residue" evidence="24">
    <location>
        <position position="438"/>
    </location>
</feature>
<keyword evidence="11" id="KW-0067">ATP-binding</keyword>
<keyword evidence="17" id="KW-0917">Virion maturation</keyword>
<evidence type="ECO:0000256" key="19">
    <source>
        <dbReference type="ARBA" id="ARBA00023172"/>
    </source>
</evidence>
<evidence type="ECO:0000256" key="20">
    <source>
        <dbReference type="ARBA" id="ARBA00048173"/>
    </source>
</evidence>
<dbReference type="EMBL" id="MCBQ01000092">
    <property type="protein sequence ID" value="RKF84146.1"/>
    <property type="molecule type" value="Genomic_DNA"/>
</dbReference>
<dbReference type="Proteomes" id="UP000283383">
    <property type="component" value="Unassembled WGS sequence"/>
</dbReference>
<dbReference type="STRING" id="62708.A0A420JBN0"/>
<comment type="function">
    <text evidence="1">The aspartyl protease (PR) mediates the proteolytic cleavages of the Gag and Gag-Pol polyproteins after assembly of the VLP.</text>
</comment>
<evidence type="ECO:0000256" key="21">
    <source>
        <dbReference type="ARBA" id="ARBA00049244"/>
    </source>
</evidence>
<gene>
    <name evidence="24" type="ORF">GcM3_000044</name>
</gene>
<evidence type="ECO:0000256" key="3">
    <source>
        <dbReference type="ARBA" id="ARBA00022612"/>
    </source>
</evidence>
<keyword evidence="13" id="KW-0694">RNA-binding</keyword>
<dbReference type="GO" id="GO:0006310">
    <property type="term" value="P:DNA recombination"/>
    <property type="evidence" value="ECO:0007669"/>
    <property type="project" value="UniProtKB-KW"/>
</dbReference>
<comment type="catalytic activity">
    <reaction evidence="21">
        <text>DNA(n) + a 2'-deoxyribonucleoside 5'-triphosphate = DNA(n+1) + diphosphate</text>
        <dbReference type="Rhea" id="RHEA:22508"/>
        <dbReference type="Rhea" id="RHEA-COMP:17339"/>
        <dbReference type="Rhea" id="RHEA-COMP:17340"/>
        <dbReference type="ChEBI" id="CHEBI:33019"/>
        <dbReference type="ChEBI" id="CHEBI:61560"/>
        <dbReference type="ChEBI" id="CHEBI:173112"/>
        <dbReference type="EC" id="2.7.7.7"/>
    </reaction>
</comment>
<evidence type="ECO:0000256" key="6">
    <source>
        <dbReference type="ARBA" id="ARBA00022722"/>
    </source>
</evidence>
<evidence type="ECO:0000256" key="9">
    <source>
        <dbReference type="ARBA" id="ARBA00022759"/>
    </source>
</evidence>
<sequence length="438" mass="50526">MKPSSKSSDQYKSKLKCPCGSKHKYNKTIKYCAYLIPEAAKYWKQVLDPEKVMKVKKRLSMDEDFQKLVEKWRKKYKAPGESSNSTFQISSELKKPFYDLESSWILDSGATIHVCNKISKFIEFNPIERKDEVLWAGESQIQIEGYGKTIIFLKCTQYPNGRPLQLINVAFVPSLHTNVTSLRLLNKVGIHWDTELSILKFNGKHYADTPMLFNQWVLEYNPASIQNHVYATDKNGTENSKSTLDSNKTHVNSSRAAKTQAGSFDDWHIRMGHLYEEALLKLPLVTRGCKMTTAKPEKSVCEECRLSNAKRIVSRVPRTRAIRPFWRVSWDFIQMKEGKNGDVYVQHFVCDYTHMNFIYLLPNKLQDTLMNNFAAFVAYIERRWGFKVVVWKDDGEKSLGSKWAAWINNNGYEVETYSPYTQEQNGGAERSGGLLQAL</sequence>
<comment type="caution">
    <text evidence="24">The sequence shown here is derived from an EMBL/GenBank/DDBJ whole genome shotgun (WGS) entry which is preliminary data.</text>
</comment>
<evidence type="ECO:0000313" key="24">
    <source>
        <dbReference type="EMBL" id="RKF84146.1"/>
    </source>
</evidence>
<keyword evidence="12" id="KW-0460">Magnesium</keyword>
<evidence type="ECO:0000313" key="25">
    <source>
        <dbReference type="Proteomes" id="UP000283383"/>
    </source>
</evidence>
<evidence type="ECO:0000256" key="15">
    <source>
        <dbReference type="ARBA" id="ARBA00022918"/>
    </source>
</evidence>
<keyword evidence="2" id="KW-0815">Transposition</keyword>
<dbReference type="GO" id="GO:0008233">
    <property type="term" value="F:peptidase activity"/>
    <property type="evidence" value="ECO:0007669"/>
    <property type="project" value="UniProtKB-KW"/>
</dbReference>
<dbReference type="PROSITE" id="PS50994">
    <property type="entry name" value="INTEGRASE"/>
    <property type="match status" value="1"/>
</dbReference>
<dbReference type="GO" id="GO:0006508">
    <property type="term" value="P:proteolysis"/>
    <property type="evidence" value="ECO:0007669"/>
    <property type="project" value="UniProtKB-KW"/>
</dbReference>
<keyword evidence="7" id="KW-0479">Metal-binding</keyword>
<dbReference type="GO" id="GO:0003723">
    <property type="term" value="F:RNA binding"/>
    <property type="evidence" value="ECO:0007669"/>
    <property type="project" value="UniProtKB-KW"/>
</dbReference>
<name>A0A420JBN0_9PEZI</name>
<dbReference type="SUPFAM" id="SSF53098">
    <property type="entry name" value="Ribonuclease H-like"/>
    <property type="match status" value="1"/>
</dbReference>
<dbReference type="Pfam" id="PF22936">
    <property type="entry name" value="Pol_BBD"/>
    <property type="match status" value="1"/>
</dbReference>
<keyword evidence="14" id="KW-0229">DNA integration</keyword>
<dbReference type="InterPro" id="IPR012337">
    <property type="entry name" value="RNaseH-like_sf"/>
</dbReference>
<dbReference type="GO" id="GO:0003964">
    <property type="term" value="F:RNA-directed DNA polymerase activity"/>
    <property type="evidence" value="ECO:0007669"/>
    <property type="project" value="UniProtKB-KW"/>
</dbReference>
<evidence type="ECO:0000256" key="1">
    <source>
        <dbReference type="ARBA" id="ARBA00002180"/>
    </source>
</evidence>
<dbReference type="GO" id="GO:0005524">
    <property type="term" value="F:ATP binding"/>
    <property type="evidence" value="ECO:0007669"/>
    <property type="project" value="UniProtKB-KW"/>
</dbReference>
<keyword evidence="10" id="KW-0378">Hydrolase</keyword>
<dbReference type="InterPro" id="IPR001584">
    <property type="entry name" value="Integrase_cat-core"/>
</dbReference>
<evidence type="ECO:0000256" key="10">
    <source>
        <dbReference type="ARBA" id="ARBA00022801"/>
    </source>
</evidence>
<comment type="catalytic activity">
    <reaction evidence="20">
        <text>DNA(n) + a 2'-deoxyribonucleoside 5'-triphosphate = DNA(n+1) + diphosphate</text>
        <dbReference type="Rhea" id="RHEA:22508"/>
        <dbReference type="Rhea" id="RHEA-COMP:17339"/>
        <dbReference type="Rhea" id="RHEA-COMP:17340"/>
        <dbReference type="ChEBI" id="CHEBI:33019"/>
        <dbReference type="ChEBI" id="CHEBI:61560"/>
        <dbReference type="ChEBI" id="CHEBI:173112"/>
        <dbReference type="EC" id="2.7.7.49"/>
    </reaction>
</comment>
<keyword evidence="19" id="KW-0233">DNA recombination</keyword>
<dbReference type="InterPro" id="IPR054722">
    <property type="entry name" value="PolX-like_BBD"/>
</dbReference>
<evidence type="ECO:0000256" key="7">
    <source>
        <dbReference type="ARBA" id="ARBA00022723"/>
    </source>
</evidence>
<evidence type="ECO:0000256" key="5">
    <source>
        <dbReference type="ARBA" id="ARBA00022695"/>
    </source>
</evidence>
<evidence type="ECO:0000256" key="12">
    <source>
        <dbReference type="ARBA" id="ARBA00022842"/>
    </source>
</evidence>
<keyword evidence="25" id="KW-1185">Reference proteome</keyword>
<dbReference type="AlphaFoldDB" id="A0A420JBN0"/>
<evidence type="ECO:0000256" key="4">
    <source>
        <dbReference type="ARBA" id="ARBA00022670"/>
    </source>
</evidence>
<evidence type="ECO:0000256" key="11">
    <source>
        <dbReference type="ARBA" id="ARBA00022840"/>
    </source>
</evidence>
<feature type="compositionally biased region" description="Polar residues" evidence="22">
    <location>
        <begin position="237"/>
        <end position="257"/>
    </location>
</feature>
<evidence type="ECO:0000256" key="18">
    <source>
        <dbReference type="ARBA" id="ARBA00023125"/>
    </source>
</evidence>
<evidence type="ECO:0000259" key="23">
    <source>
        <dbReference type="PROSITE" id="PS50994"/>
    </source>
</evidence>
<reference evidence="24 25" key="1">
    <citation type="journal article" date="2018" name="BMC Genomics">
        <title>Comparative genome analyses reveal sequence features reflecting distinct modes of host-adaptation between dicot and monocot powdery mildew.</title>
        <authorList>
            <person name="Wu Y."/>
            <person name="Ma X."/>
            <person name="Pan Z."/>
            <person name="Kale S.D."/>
            <person name="Song Y."/>
            <person name="King H."/>
            <person name="Zhang Q."/>
            <person name="Presley C."/>
            <person name="Deng X."/>
            <person name="Wei C.I."/>
            <person name="Xiao S."/>
        </authorList>
    </citation>
    <scope>NUCLEOTIDE SEQUENCE [LARGE SCALE GENOMIC DNA]</scope>
    <source>
        <strain evidence="24">UMSG3</strain>
    </source>
</reference>
<dbReference type="GO" id="GO:0005634">
    <property type="term" value="C:nucleus"/>
    <property type="evidence" value="ECO:0007669"/>
    <property type="project" value="UniProtKB-ARBA"/>
</dbReference>
<protein>
    <submittedName>
        <fullName evidence="24">Gag-Pol polyprotein</fullName>
    </submittedName>
</protein>
<dbReference type="PANTHER" id="PTHR42648">
    <property type="entry name" value="TRANSPOSASE, PUTATIVE-RELATED"/>
    <property type="match status" value="1"/>
</dbReference>
<evidence type="ECO:0000256" key="22">
    <source>
        <dbReference type="SAM" id="MobiDB-lite"/>
    </source>
</evidence>
<keyword evidence="18" id="KW-0238">DNA-binding</keyword>
<keyword evidence="3" id="KW-1188">Viral release from host cell</keyword>
<dbReference type="Gene3D" id="3.30.420.10">
    <property type="entry name" value="Ribonuclease H-like superfamily/Ribonuclease H"/>
    <property type="match status" value="1"/>
</dbReference>
<dbReference type="GO" id="GO:0015074">
    <property type="term" value="P:DNA integration"/>
    <property type="evidence" value="ECO:0007669"/>
    <property type="project" value="UniProtKB-KW"/>
</dbReference>
<proteinExistence type="predicted"/>
<evidence type="ECO:0000256" key="16">
    <source>
        <dbReference type="ARBA" id="ARBA00022932"/>
    </source>
</evidence>
<accession>A0A420JBN0</accession>
<keyword evidence="5" id="KW-0548">Nucleotidyltransferase</keyword>
<evidence type="ECO:0000256" key="8">
    <source>
        <dbReference type="ARBA" id="ARBA00022741"/>
    </source>
</evidence>
<evidence type="ECO:0000256" key="13">
    <source>
        <dbReference type="ARBA" id="ARBA00022884"/>
    </source>
</evidence>
<dbReference type="GO" id="GO:0046872">
    <property type="term" value="F:metal ion binding"/>
    <property type="evidence" value="ECO:0007669"/>
    <property type="project" value="UniProtKB-KW"/>
</dbReference>
<feature type="region of interest" description="Disordered" evidence="22">
    <location>
        <begin position="234"/>
        <end position="257"/>
    </location>
</feature>
<dbReference type="GO" id="GO:0004519">
    <property type="term" value="F:endonuclease activity"/>
    <property type="evidence" value="ECO:0007669"/>
    <property type="project" value="UniProtKB-KW"/>
</dbReference>
<keyword evidence="8" id="KW-0547">Nucleotide-binding</keyword>
<keyword evidence="16" id="KW-0239">DNA-directed DNA polymerase</keyword>